<gene>
    <name evidence="1" type="ORF">PLEPLA_LOCUS398</name>
</gene>
<accession>A0A9N7TGK1</accession>
<organism evidence="1 2">
    <name type="scientific">Pleuronectes platessa</name>
    <name type="common">European plaice</name>
    <dbReference type="NCBI Taxonomy" id="8262"/>
    <lineage>
        <taxon>Eukaryota</taxon>
        <taxon>Metazoa</taxon>
        <taxon>Chordata</taxon>
        <taxon>Craniata</taxon>
        <taxon>Vertebrata</taxon>
        <taxon>Euteleostomi</taxon>
        <taxon>Actinopterygii</taxon>
        <taxon>Neopterygii</taxon>
        <taxon>Teleostei</taxon>
        <taxon>Neoteleostei</taxon>
        <taxon>Acanthomorphata</taxon>
        <taxon>Carangaria</taxon>
        <taxon>Pleuronectiformes</taxon>
        <taxon>Pleuronectoidei</taxon>
        <taxon>Pleuronectidae</taxon>
        <taxon>Pleuronectes</taxon>
    </lineage>
</organism>
<name>A0A9N7TGK1_PLEPL</name>
<comment type="caution">
    <text evidence="1">The sequence shown here is derived from an EMBL/GenBank/DDBJ whole genome shotgun (WGS) entry which is preliminary data.</text>
</comment>
<reference evidence="1" key="1">
    <citation type="submission" date="2020-03" db="EMBL/GenBank/DDBJ databases">
        <authorList>
            <person name="Weist P."/>
        </authorList>
    </citation>
    <scope>NUCLEOTIDE SEQUENCE</scope>
</reference>
<sequence length="93" mass="10290">MFIGIRAVMRYIALKGFSLEEVHEDMAVLEEGAPSAEGAWRRPPSYKFSHFLEVMNLSIYPTIPSDQWKLGIVPASKVSIANLSSECSAVVSM</sequence>
<evidence type="ECO:0000313" key="2">
    <source>
        <dbReference type="Proteomes" id="UP001153269"/>
    </source>
</evidence>
<keyword evidence="2" id="KW-1185">Reference proteome</keyword>
<protein>
    <submittedName>
        <fullName evidence="1">Uncharacterized protein</fullName>
    </submittedName>
</protein>
<evidence type="ECO:0000313" key="1">
    <source>
        <dbReference type="EMBL" id="CAB1412705.1"/>
    </source>
</evidence>
<dbReference type="Proteomes" id="UP001153269">
    <property type="component" value="Unassembled WGS sequence"/>
</dbReference>
<dbReference type="EMBL" id="CADEAL010000014">
    <property type="protein sequence ID" value="CAB1412705.1"/>
    <property type="molecule type" value="Genomic_DNA"/>
</dbReference>
<proteinExistence type="predicted"/>
<dbReference type="AlphaFoldDB" id="A0A9N7TGK1"/>